<name>A0A0B6Z1L6_9EUPU</name>
<feature type="compositionally biased region" description="Polar residues" evidence="2">
    <location>
        <begin position="210"/>
        <end position="223"/>
    </location>
</feature>
<evidence type="ECO:0000313" key="3">
    <source>
        <dbReference type="EMBL" id="CEK62327.1"/>
    </source>
</evidence>
<sequence>AKVRVIRTKEINKLQTKLKESEQGYRLSQKALRSKDVVDHKAVKFADKIQKEMTVKRSEMDQLLSKLHRLEENFETVNKEKVVLERDKENLKRGLAKSLLHLQALSDELHKSEIRKQELAGDITKLEEELEQATFRASASSAMVEKYEQEIATLKLKHQLDLKEAERLTRTRVGNTSSGTTTVSSFLLADSPIKHQTINLSDKKADTGRESSGLTSGNNVPLRSSLNLKNVKHRDYSEVGKELKSLVADMKNLVSGQEKVADDTVHFSSYDEHAKDKIKKNKELLNTLLPLPLPVQDSRFESKSEDNEAQRETDLNKSWDSKSLIGLGDLDFSSYKEWRPRSSSLTRKYRPPVIDLD</sequence>
<protein>
    <submittedName>
        <fullName evidence="3">Uncharacterized protein</fullName>
    </submittedName>
</protein>
<dbReference type="EMBL" id="HACG01015462">
    <property type="protein sequence ID" value="CEK62327.1"/>
    <property type="molecule type" value="Transcribed_RNA"/>
</dbReference>
<feature type="region of interest" description="Disordered" evidence="2">
    <location>
        <begin position="296"/>
        <end position="315"/>
    </location>
</feature>
<reference evidence="3" key="1">
    <citation type="submission" date="2014-12" db="EMBL/GenBank/DDBJ databases">
        <title>Insight into the proteome of Arion vulgaris.</title>
        <authorList>
            <person name="Aradska J."/>
            <person name="Bulat T."/>
            <person name="Smidak R."/>
            <person name="Sarate P."/>
            <person name="Gangsoo J."/>
            <person name="Sialana F."/>
            <person name="Bilban M."/>
            <person name="Lubec G."/>
        </authorList>
    </citation>
    <scope>NUCLEOTIDE SEQUENCE</scope>
    <source>
        <tissue evidence="3">Skin</tissue>
    </source>
</reference>
<evidence type="ECO:0000256" key="2">
    <source>
        <dbReference type="SAM" id="MobiDB-lite"/>
    </source>
</evidence>
<evidence type="ECO:0000256" key="1">
    <source>
        <dbReference type="SAM" id="Coils"/>
    </source>
</evidence>
<dbReference type="Pfam" id="PF15921">
    <property type="entry name" value="CCDC158"/>
    <property type="match status" value="1"/>
</dbReference>
<accession>A0A0B6Z1L6</accession>
<dbReference type="InterPro" id="IPR031809">
    <property type="entry name" value="CCDC158"/>
</dbReference>
<feature type="non-terminal residue" evidence="3">
    <location>
        <position position="1"/>
    </location>
</feature>
<proteinExistence type="predicted"/>
<feature type="compositionally biased region" description="Basic and acidic residues" evidence="2">
    <location>
        <begin position="298"/>
        <end position="315"/>
    </location>
</feature>
<gene>
    <name evidence="3" type="primary">ORF44861</name>
</gene>
<dbReference type="AlphaFoldDB" id="A0A0B6Z1L6"/>
<organism evidence="3">
    <name type="scientific">Arion vulgaris</name>
    <dbReference type="NCBI Taxonomy" id="1028688"/>
    <lineage>
        <taxon>Eukaryota</taxon>
        <taxon>Metazoa</taxon>
        <taxon>Spiralia</taxon>
        <taxon>Lophotrochozoa</taxon>
        <taxon>Mollusca</taxon>
        <taxon>Gastropoda</taxon>
        <taxon>Heterobranchia</taxon>
        <taxon>Euthyneura</taxon>
        <taxon>Panpulmonata</taxon>
        <taxon>Eupulmonata</taxon>
        <taxon>Stylommatophora</taxon>
        <taxon>Helicina</taxon>
        <taxon>Arionoidea</taxon>
        <taxon>Arionidae</taxon>
        <taxon>Arion</taxon>
    </lineage>
</organism>
<feature type="coiled-coil region" evidence="1">
    <location>
        <begin position="46"/>
        <end position="164"/>
    </location>
</feature>
<feature type="region of interest" description="Disordered" evidence="2">
    <location>
        <begin position="203"/>
        <end position="223"/>
    </location>
</feature>
<feature type="non-terminal residue" evidence="3">
    <location>
        <position position="357"/>
    </location>
</feature>
<dbReference type="PANTHER" id="PTHR47615">
    <property type="entry name" value="COILED-COIL DOMAIN-CONTAINING PROTEIN 158"/>
    <property type="match status" value="1"/>
</dbReference>
<keyword evidence="1" id="KW-0175">Coiled coil</keyword>
<feature type="region of interest" description="Disordered" evidence="2">
    <location>
        <begin position="338"/>
        <end position="357"/>
    </location>
</feature>
<dbReference type="PANTHER" id="PTHR47615:SF1">
    <property type="entry name" value="COILED-COIL DOMAIN-CONTAINING PROTEIN 158"/>
    <property type="match status" value="1"/>
</dbReference>